<reference evidence="2 3" key="1">
    <citation type="journal article" date="2019" name="Sci. Rep.">
        <title>Orb-weaving spider Araneus ventricosus genome elucidates the spidroin gene catalogue.</title>
        <authorList>
            <person name="Kono N."/>
            <person name="Nakamura H."/>
            <person name="Ohtoshi R."/>
            <person name="Moran D.A.P."/>
            <person name="Shinohara A."/>
            <person name="Yoshida Y."/>
            <person name="Fujiwara M."/>
            <person name="Mori M."/>
            <person name="Tomita M."/>
            <person name="Arakawa K."/>
        </authorList>
    </citation>
    <scope>NUCLEOTIDE SEQUENCE [LARGE SCALE GENOMIC DNA]</scope>
</reference>
<evidence type="ECO:0000313" key="3">
    <source>
        <dbReference type="Proteomes" id="UP000499080"/>
    </source>
</evidence>
<dbReference type="Proteomes" id="UP000499080">
    <property type="component" value="Unassembled WGS sequence"/>
</dbReference>
<name>A0A4Y2GRV3_ARAVE</name>
<comment type="caution">
    <text evidence="2">The sequence shown here is derived from an EMBL/GenBank/DDBJ whole genome shotgun (WGS) entry which is preliminary data.</text>
</comment>
<proteinExistence type="predicted"/>
<gene>
    <name evidence="2" type="ORF">AVEN_96918_1</name>
</gene>
<sequence length="93" mass="10423">MSLRRNPALQTNNTQRYKNGSKLPISESKQETAGHSLSLPKFFNCGKKDFSGPLSCSCDFLTEKQGNKPPMGIKFKEFEPEFSQKKSAILILP</sequence>
<dbReference type="AlphaFoldDB" id="A0A4Y2GRV3"/>
<organism evidence="2 3">
    <name type="scientific">Araneus ventricosus</name>
    <name type="common">Orbweaver spider</name>
    <name type="synonym">Epeira ventricosa</name>
    <dbReference type="NCBI Taxonomy" id="182803"/>
    <lineage>
        <taxon>Eukaryota</taxon>
        <taxon>Metazoa</taxon>
        <taxon>Ecdysozoa</taxon>
        <taxon>Arthropoda</taxon>
        <taxon>Chelicerata</taxon>
        <taxon>Arachnida</taxon>
        <taxon>Araneae</taxon>
        <taxon>Araneomorphae</taxon>
        <taxon>Entelegynae</taxon>
        <taxon>Araneoidea</taxon>
        <taxon>Araneidae</taxon>
        <taxon>Araneus</taxon>
    </lineage>
</organism>
<feature type="region of interest" description="Disordered" evidence="1">
    <location>
        <begin position="1"/>
        <end position="32"/>
    </location>
</feature>
<feature type="compositionally biased region" description="Polar residues" evidence="1">
    <location>
        <begin position="8"/>
        <end position="18"/>
    </location>
</feature>
<protein>
    <submittedName>
        <fullName evidence="2">Uncharacterized protein</fullName>
    </submittedName>
</protein>
<evidence type="ECO:0000256" key="1">
    <source>
        <dbReference type="SAM" id="MobiDB-lite"/>
    </source>
</evidence>
<dbReference type="EMBL" id="BGPR01178726">
    <property type="protein sequence ID" value="GBM55545.1"/>
    <property type="molecule type" value="Genomic_DNA"/>
</dbReference>
<keyword evidence="3" id="KW-1185">Reference proteome</keyword>
<evidence type="ECO:0000313" key="2">
    <source>
        <dbReference type="EMBL" id="GBM55545.1"/>
    </source>
</evidence>
<accession>A0A4Y2GRV3</accession>